<protein>
    <submittedName>
        <fullName evidence="3">Tungsten ABC transporter substrate-binding protein</fullName>
    </submittedName>
</protein>
<organism evidence="3 4">
    <name type="scientific">Neobacillus piezotolerans</name>
    <dbReference type="NCBI Taxonomy" id="2259171"/>
    <lineage>
        <taxon>Bacteria</taxon>
        <taxon>Bacillati</taxon>
        <taxon>Bacillota</taxon>
        <taxon>Bacilli</taxon>
        <taxon>Bacillales</taxon>
        <taxon>Bacillaceae</taxon>
        <taxon>Neobacillus</taxon>
    </lineage>
</organism>
<dbReference type="Proteomes" id="UP000257144">
    <property type="component" value="Unassembled WGS sequence"/>
</dbReference>
<reference evidence="3 4" key="1">
    <citation type="submission" date="2018-07" db="EMBL/GenBank/DDBJ databases">
        <title>Bacillus sp. YLB-04 draft genome sequence.</title>
        <authorList>
            <person name="Yu L."/>
            <person name="Tang X."/>
        </authorList>
    </citation>
    <scope>NUCLEOTIDE SEQUENCE [LARGE SCALE GENOMIC DNA]</scope>
    <source>
        <strain evidence="3 4">YLB-04</strain>
    </source>
</reference>
<feature type="compositionally biased region" description="Low complexity" evidence="1">
    <location>
        <begin position="18"/>
        <end position="38"/>
    </location>
</feature>
<dbReference type="PANTHER" id="PTHR37945:SF1">
    <property type="entry name" value="EXTRACELLULAR TUNGSTATE BINDING PROTEIN"/>
    <property type="match status" value="1"/>
</dbReference>
<feature type="domain" description="PBP" evidence="2">
    <location>
        <begin position="55"/>
        <end position="268"/>
    </location>
</feature>
<dbReference type="Gene3D" id="3.40.190.10">
    <property type="entry name" value="Periplasmic binding protein-like II"/>
    <property type="match status" value="2"/>
</dbReference>
<sequence length="293" mass="31885">MKWNGKYGYVSKKYTKDVPVQAAKPAPKPASKPVATKPAPAPKPAPKPKLEGSITLATTTSTQDSGLLDTIIPIFEAKYNVDVKVIAVGTGQAIKMGEQGDADVILVHDRKSEDKFVSDKYGDLAYSLMYNQFLIVGPKDDPAKIKDSKTVKSALQKIVDKEAIFISRGDDSGTHKKELTLWKNAGITPEGKWYKKAGLGMGDTLRMADELGGYTLTDEATFLTNKTSLVRLAEGQDELLNPYGVIRVKSTKKPNASKAFIDFLVGDEGQKIIGKYGKTKFGKPLFVPNASKR</sequence>
<proteinExistence type="predicted"/>
<evidence type="ECO:0000256" key="1">
    <source>
        <dbReference type="SAM" id="MobiDB-lite"/>
    </source>
</evidence>
<dbReference type="PANTHER" id="PTHR37945">
    <property type="entry name" value="EXTRACELLULAR TUNGSTATE BINDING PROTEIN"/>
    <property type="match status" value="1"/>
</dbReference>
<name>A0A3D8GU63_9BACI</name>
<gene>
    <name evidence="3" type="ORF">DRW41_07730</name>
</gene>
<dbReference type="OrthoDB" id="186379at2"/>
<dbReference type="AlphaFoldDB" id="A0A3D8GU63"/>
<comment type="caution">
    <text evidence="3">The sequence shown here is derived from an EMBL/GenBank/DDBJ whole genome shotgun (WGS) entry which is preliminary data.</text>
</comment>
<dbReference type="EMBL" id="QNQT01000002">
    <property type="protein sequence ID" value="RDU37975.1"/>
    <property type="molecule type" value="Genomic_DNA"/>
</dbReference>
<keyword evidence="4" id="KW-1185">Reference proteome</keyword>
<evidence type="ECO:0000313" key="3">
    <source>
        <dbReference type="EMBL" id="RDU37975.1"/>
    </source>
</evidence>
<feature type="region of interest" description="Disordered" evidence="1">
    <location>
        <begin position="18"/>
        <end position="52"/>
    </location>
</feature>
<dbReference type="InterPro" id="IPR024370">
    <property type="entry name" value="PBP_domain"/>
</dbReference>
<dbReference type="InterPro" id="IPR052738">
    <property type="entry name" value="ABC-Tungstate_binding"/>
</dbReference>
<dbReference type="SUPFAM" id="SSF53850">
    <property type="entry name" value="Periplasmic binding protein-like II"/>
    <property type="match status" value="1"/>
</dbReference>
<evidence type="ECO:0000259" key="2">
    <source>
        <dbReference type="Pfam" id="PF12849"/>
    </source>
</evidence>
<evidence type="ECO:0000313" key="4">
    <source>
        <dbReference type="Proteomes" id="UP000257144"/>
    </source>
</evidence>
<accession>A0A3D8GU63</accession>
<dbReference type="Pfam" id="PF12849">
    <property type="entry name" value="PBP_like_2"/>
    <property type="match status" value="1"/>
</dbReference>